<dbReference type="EMBL" id="MG432481">
    <property type="protein sequence ID" value="AWQ63291.1"/>
    <property type="molecule type" value="Genomic_DNA"/>
</dbReference>
<evidence type="ECO:0000313" key="1">
    <source>
        <dbReference type="EMBL" id="AWQ61184.1"/>
    </source>
</evidence>
<reference evidence="1" key="1">
    <citation type="submission" date="2017-11" db="EMBL/GenBank/DDBJ databases">
        <authorList>
            <person name="Parrilla Taylor D.P."/>
            <person name="Vibanco-Perez N."/>
            <person name="Duran-Avelar Md.J."/>
            <person name="Gomez-Gil B."/>
            <person name="Llera-Herrera R."/>
            <person name="Vazquez-Juarez R."/>
        </authorList>
    </citation>
    <scope>NUCLEOTIDE SEQUENCE</scope>
    <source>
        <strain evidence="1">ACF4</strain>
        <strain evidence="3">LC1</strain>
        <strain evidence="2">LC10</strain>
    </source>
</reference>
<reference evidence="1" key="2">
    <citation type="journal article" name="FEMS Microbiol. Lett.">
        <title>Molecular variability and genetic structure of white spot syndrome virus strains from northwest Mexico based on the analysis of genomes.</title>
        <authorList>
            <person name="Parrilla-Taylor D.P."/>
            <person name="Vibanco-Perez N."/>
            <person name="Duran-Avelar M.J."/>
            <person name="Gomez-Gil B."/>
            <person name="Llera-Herrera R."/>
            <person name="Vazquez-Juarez R."/>
        </authorList>
    </citation>
    <scope>NUCLEOTIDE SEQUENCE</scope>
    <source>
        <strain evidence="1">ACF4</strain>
        <strain evidence="3">LC1</strain>
        <strain evidence="2">LC10</strain>
    </source>
</reference>
<gene>
    <name evidence="1" type="primary">177</name>
</gene>
<accession>A0A2U9G8F5</accession>
<organismHost>
    <name type="scientific">Crustacea</name>
    <name type="common">crustaceans</name>
    <dbReference type="NCBI Taxonomy" id="6657"/>
</organismHost>
<evidence type="ECO:0000313" key="3">
    <source>
        <dbReference type="EMBL" id="AWQ63291.1"/>
    </source>
</evidence>
<name>A0A2U9G8F5_WSSV</name>
<protein>
    <submittedName>
        <fullName evidence="1">Wsv177</fullName>
    </submittedName>
</protein>
<dbReference type="EMBL" id="MG432476">
    <property type="protein sequence ID" value="AWQ61184.1"/>
    <property type="molecule type" value="Genomic_DNA"/>
</dbReference>
<organism evidence="1">
    <name type="scientific">White spot syndrome virus</name>
    <name type="common">WSSV</name>
    <name type="synonym">White spot bacilliform virus</name>
    <dbReference type="NCBI Taxonomy" id="92652"/>
    <lineage>
        <taxon>Viruses</taxon>
        <taxon>Viruses incertae sedis</taxon>
        <taxon>Naldaviricetes</taxon>
        <taxon>Nimaviridae</taxon>
        <taxon>Whispovirus</taxon>
        <taxon>White spot syndrome virus</taxon>
    </lineage>
</organism>
<sequence length="106" mass="12404">MSFVRHYHAAGKCYTGKPFEQLQCQSNGNPGCYYRECYFDKQSASIRMKEEICASMVIGRKRDTCTRGFMYDCRDNTLRCTFAHLLQTINVQVRDCYFNLDTVLLK</sequence>
<dbReference type="EMBL" id="MG432480">
    <property type="protein sequence ID" value="AWQ62864.1"/>
    <property type="molecule type" value="Genomic_DNA"/>
</dbReference>
<proteinExistence type="predicted"/>
<evidence type="ECO:0000313" key="2">
    <source>
        <dbReference type="EMBL" id="AWQ62864.1"/>
    </source>
</evidence>